<organism evidence="2 3">
    <name type="scientific">Nostoc flagelliforme CCNUN1</name>
    <dbReference type="NCBI Taxonomy" id="2038116"/>
    <lineage>
        <taxon>Bacteria</taxon>
        <taxon>Bacillati</taxon>
        <taxon>Cyanobacteriota</taxon>
        <taxon>Cyanophyceae</taxon>
        <taxon>Nostocales</taxon>
        <taxon>Nostocaceae</taxon>
        <taxon>Nostoc</taxon>
    </lineage>
</organism>
<dbReference type="GO" id="GO:0008235">
    <property type="term" value="F:metalloexopeptidase activity"/>
    <property type="evidence" value="ECO:0007669"/>
    <property type="project" value="InterPro"/>
</dbReference>
<keyword evidence="2" id="KW-0121">Carboxypeptidase</keyword>
<dbReference type="GO" id="GO:0004180">
    <property type="term" value="F:carboxypeptidase activity"/>
    <property type="evidence" value="ECO:0007669"/>
    <property type="project" value="UniProtKB-KW"/>
</dbReference>
<protein>
    <submittedName>
        <fullName evidence="2">Zn-dependent amino-or carboxypeptidase, M28 family</fullName>
    </submittedName>
</protein>
<dbReference type="SUPFAM" id="SSF53187">
    <property type="entry name" value="Zn-dependent exopeptidases"/>
    <property type="match status" value="1"/>
</dbReference>
<dbReference type="InterPro" id="IPR007484">
    <property type="entry name" value="Peptidase_M28"/>
</dbReference>
<dbReference type="InterPro" id="IPR045175">
    <property type="entry name" value="M28_fam"/>
</dbReference>
<dbReference type="OrthoDB" id="9762302at2"/>
<evidence type="ECO:0000313" key="3">
    <source>
        <dbReference type="Proteomes" id="UP000232003"/>
    </source>
</evidence>
<gene>
    <name evidence="2" type="ORF">COO91_02937</name>
</gene>
<keyword evidence="3" id="KW-1185">Reference proteome</keyword>
<keyword evidence="2" id="KW-0378">Hydrolase</keyword>
<dbReference type="GO" id="GO:0006508">
    <property type="term" value="P:proteolysis"/>
    <property type="evidence" value="ECO:0007669"/>
    <property type="project" value="InterPro"/>
</dbReference>
<name>A0A2K8SQC3_9NOSO</name>
<dbReference type="PANTHER" id="PTHR12147:SF26">
    <property type="entry name" value="PEPTIDASE M28 DOMAIN-CONTAINING PROTEIN"/>
    <property type="match status" value="1"/>
</dbReference>
<dbReference type="RefSeq" id="WP_100898772.1">
    <property type="nucleotide sequence ID" value="NZ_CAWNNC010000001.1"/>
</dbReference>
<dbReference type="AlphaFoldDB" id="A0A2K8SQC3"/>
<dbReference type="Gene3D" id="3.40.630.10">
    <property type="entry name" value="Zn peptidases"/>
    <property type="match status" value="1"/>
</dbReference>
<sequence>MNLTERLQTSLAEIARERDPYMATAGHFFVQEYIRQQFSQWGSVEIHTFEVRGKACNNLILNLPSQGRRQKKDLPPILIGAHYDGVPATVAADDNATGVAVLLELARKFSAEPVKYPLRLVAFDMEEYGLLGSADYAALLHEQKQQLRLMISLEMLGYTDSTPGSQSYPPPLERFYPDRGDFIALIGNLRTLPDLIGMSRNIRKAGVPSQWLPVPNRGLIVPQTRLSDHAPFWDLGYPAMMVTDTAFLRNPHYHKPSDAIATLNLDFLSGVCEGLETAIRRL</sequence>
<dbReference type="KEGG" id="nfl:COO91_02937"/>
<accession>A0A2K8SQC3</accession>
<dbReference type="Pfam" id="PF04389">
    <property type="entry name" value="Peptidase_M28"/>
    <property type="match status" value="1"/>
</dbReference>
<evidence type="ECO:0000259" key="1">
    <source>
        <dbReference type="Pfam" id="PF04389"/>
    </source>
</evidence>
<reference evidence="2 3" key="1">
    <citation type="submission" date="2017-11" db="EMBL/GenBank/DDBJ databases">
        <title>Complete genome of a free-living desiccation-tolerant cyanobacterium and its photosynthetic adaptation to extreme terrestrial habitat.</title>
        <authorList>
            <person name="Shang J."/>
        </authorList>
    </citation>
    <scope>NUCLEOTIDE SEQUENCE [LARGE SCALE GENOMIC DNA]</scope>
    <source>
        <strain evidence="2 3">CCNUN1</strain>
    </source>
</reference>
<dbReference type="Proteomes" id="UP000232003">
    <property type="component" value="Chromosome"/>
</dbReference>
<keyword evidence="2" id="KW-0645">Protease</keyword>
<dbReference type="EMBL" id="CP024785">
    <property type="protein sequence ID" value="AUB37005.1"/>
    <property type="molecule type" value="Genomic_DNA"/>
</dbReference>
<feature type="domain" description="Peptidase M28" evidence="1">
    <location>
        <begin position="73"/>
        <end position="167"/>
    </location>
</feature>
<proteinExistence type="predicted"/>
<dbReference type="PANTHER" id="PTHR12147">
    <property type="entry name" value="METALLOPEPTIDASE M28 FAMILY MEMBER"/>
    <property type="match status" value="1"/>
</dbReference>
<evidence type="ECO:0000313" key="2">
    <source>
        <dbReference type="EMBL" id="AUB37005.1"/>
    </source>
</evidence>